<dbReference type="Gene3D" id="1.10.3470.10">
    <property type="entry name" value="ABC transporter involved in vitamin B12 uptake, BtuC"/>
    <property type="match status" value="1"/>
</dbReference>
<gene>
    <name evidence="9" type="ORF">O970_00130</name>
</gene>
<dbReference type="PANTHER" id="PTHR30472">
    <property type="entry name" value="FERRIC ENTEROBACTIN TRANSPORT SYSTEM PERMEASE PROTEIN"/>
    <property type="match status" value="1"/>
</dbReference>
<evidence type="ECO:0000313" key="10">
    <source>
        <dbReference type="Proteomes" id="UP000506160"/>
    </source>
</evidence>
<feature type="transmembrane region" description="Helical" evidence="8">
    <location>
        <begin position="12"/>
        <end position="33"/>
    </location>
</feature>
<dbReference type="InterPro" id="IPR000522">
    <property type="entry name" value="ABC_transptr_permease_BtuC"/>
</dbReference>
<dbReference type="GO" id="GO:0005886">
    <property type="term" value="C:plasma membrane"/>
    <property type="evidence" value="ECO:0007669"/>
    <property type="project" value="UniProtKB-SubCell"/>
</dbReference>
<evidence type="ECO:0000256" key="3">
    <source>
        <dbReference type="ARBA" id="ARBA00022448"/>
    </source>
</evidence>
<feature type="transmembrane region" description="Helical" evidence="8">
    <location>
        <begin position="191"/>
        <end position="213"/>
    </location>
</feature>
<dbReference type="GO" id="GO:0022857">
    <property type="term" value="F:transmembrane transporter activity"/>
    <property type="evidence" value="ECO:0007669"/>
    <property type="project" value="InterPro"/>
</dbReference>
<evidence type="ECO:0000256" key="7">
    <source>
        <dbReference type="ARBA" id="ARBA00023136"/>
    </source>
</evidence>
<dbReference type="FunFam" id="1.10.3470.10:FF:000001">
    <property type="entry name" value="Vitamin B12 ABC transporter permease BtuC"/>
    <property type="match status" value="1"/>
</dbReference>
<feature type="transmembrane region" description="Helical" evidence="8">
    <location>
        <begin position="117"/>
        <end position="138"/>
    </location>
</feature>
<keyword evidence="4" id="KW-1003">Cell membrane</keyword>
<dbReference type="Pfam" id="PF01032">
    <property type="entry name" value="FecCD"/>
    <property type="match status" value="1"/>
</dbReference>
<evidence type="ECO:0000256" key="1">
    <source>
        <dbReference type="ARBA" id="ARBA00004651"/>
    </source>
</evidence>
<name>A0AB94IF60_9GAMM</name>
<evidence type="ECO:0000256" key="6">
    <source>
        <dbReference type="ARBA" id="ARBA00022989"/>
    </source>
</evidence>
<feature type="transmembrane region" description="Helical" evidence="8">
    <location>
        <begin position="150"/>
        <end position="171"/>
    </location>
</feature>
<dbReference type="EMBL" id="AWGA01000006">
    <property type="protein sequence ID" value="TEA28148.1"/>
    <property type="molecule type" value="Genomic_DNA"/>
</dbReference>
<accession>A0AB94IF60</accession>
<reference evidence="9 10" key="1">
    <citation type="journal article" date="2014" name="Appl. Environ. Microbiol.">
        <title>Genomic features of a bumble bee symbiont reflect its host environment.</title>
        <authorList>
            <person name="Martinson V.G."/>
            <person name="Magoc T."/>
            <person name="Koch H."/>
            <person name="Salzberg S.L."/>
            <person name="Moran N.A."/>
        </authorList>
    </citation>
    <scope>NUCLEOTIDE SEQUENCE [LARGE SCALE GENOMIC DNA]</scope>
    <source>
        <strain evidence="9 10">Bimp</strain>
    </source>
</reference>
<dbReference type="PANTHER" id="PTHR30472:SF25">
    <property type="entry name" value="ABC TRANSPORTER PERMEASE PROTEIN MJ0876-RELATED"/>
    <property type="match status" value="1"/>
</dbReference>
<comment type="caution">
    <text evidence="9">The sequence shown here is derived from an EMBL/GenBank/DDBJ whole genome shotgun (WGS) entry which is preliminary data.</text>
</comment>
<dbReference type="AlphaFoldDB" id="A0AB94IF60"/>
<keyword evidence="5 8" id="KW-0812">Transmembrane</keyword>
<evidence type="ECO:0000256" key="8">
    <source>
        <dbReference type="SAM" id="Phobius"/>
    </source>
</evidence>
<dbReference type="CDD" id="cd06550">
    <property type="entry name" value="TM_ABC_iron-siderophores_like"/>
    <property type="match status" value="1"/>
</dbReference>
<keyword evidence="10" id="KW-1185">Reference proteome</keyword>
<comment type="subcellular location">
    <subcellularLocation>
        <location evidence="1">Cell membrane</location>
        <topology evidence="1">Multi-pass membrane protein</topology>
    </subcellularLocation>
</comment>
<feature type="transmembrane region" description="Helical" evidence="8">
    <location>
        <begin position="311"/>
        <end position="328"/>
    </location>
</feature>
<evidence type="ECO:0000313" key="9">
    <source>
        <dbReference type="EMBL" id="TEA28148.1"/>
    </source>
</evidence>
<organism evidence="9 10">
    <name type="scientific">Candidatus Schmidhempelia bombi str. Bimp</name>
    <dbReference type="NCBI Taxonomy" id="1387197"/>
    <lineage>
        <taxon>Bacteria</taxon>
        <taxon>Pseudomonadati</taxon>
        <taxon>Pseudomonadota</taxon>
        <taxon>Gammaproteobacteria</taxon>
        <taxon>Orbales</taxon>
        <taxon>Orbaceae</taxon>
        <taxon>Candidatus Schmidhempelia</taxon>
    </lineage>
</organism>
<dbReference type="SUPFAM" id="SSF81345">
    <property type="entry name" value="ABC transporter involved in vitamin B12 uptake, BtuC"/>
    <property type="match status" value="1"/>
</dbReference>
<dbReference type="GO" id="GO:0033214">
    <property type="term" value="P:siderophore-iron import into cell"/>
    <property type="evidence" value="ECO:0007669"/>
    <property type="project" value="TreeGrafter"/>
</dbReference>
<dbReference type="InterPro" id="IPR037294">
    <property type="entry name" value="ABC_BtuC-like"/>
</dbReference>
<feature type="transmembrane region" description="Helical" evidence="8">
    <location>
        <begin position="53"/>
        <end position="78"/>
    </location>
</feature>
<protein>
    <submittedName>
        <fullName evidence="9">Iron ABC transporter permease</fullName>
    </submittedName>
</protein>
<evidence type="ECO:0000256" key="4">
    <source>
        <dbReference type="ARBA" id="ARBA00022475"/>
    </source>
</evidence>
<dbReference type="Proteomes" id="UP000506160">
    <property type="component" value="Unassembled WGS sequence"/>
</dbReference>
<feature type="transmembrane region" description="Helical" evidence="8">
    <location>
        <begin position="241"/>
        <end position="268"/>
    </location>
</feature>
<proteinExistence type="inferred from homology"/>
<evidence type="ECO:0000256" key="2">
    <source>
        <dbReference type="ARBA" id="ARBA00007935"/>
    </source>
</evidence>
<comment type="similarity">
    <text evidence="2">Belongs to the binding-protein-dependent transport system permease family. FecCD subfamily.</text>
</comment>
<feature type="transmembrane region" description="Helical" evidence="8">
    <location>
        <begin position="90"/>
        <end position="111"/>
    </location>
</feature>
<dbReference type="RefSeq" id="WP_024495167.1">
    <property type="nucleotide sequence ID" value="NZ_AWGA01000006.1"/>
</dbReference>
<sequence>MTMRIAPCQQRYLIMGLLTILLITIFIAVNQGALPLSFKQLLALPFKDPMWQIWLHIRLPRVMLAVLVGMALATSGVVMQGVFRNPLADAGLLGISSGAALCVGLLIVLPITLPSFLLVYGQITAAFIGGIVICLIIYSLSHTSHGTALLLLAGIAINAITASMMGILSYISDDQQLRQLSLWSMGYLGKGQWDLVLIAASLIIPALWAALAISHRLNLLQLGDEDAHYLGVNVQRTKRQLIIITSLLIGTSVAVSGVISFIGLAVPHMLRLKIGTDHRWLVPATILAGGSLLLIADTLARTVAAPNEIPVGLFTSLIGGPYFLWLILRKRGKHLC</sequence>
<keyword evidence="7 8" id="KW-0472">Membrane</keyword>
<keyword evidence="3" id="KW-0813">Transport</keyword>
<evidence type="ECO:0000256" key="5">
    <source>
        <dbReference type="ARBA" id="ARBA00022692"/>
    </source>
</evidence>
<keyword evidence="6 8" id="KW-1133">Transmembrane helix</keyword>
<feature type="transmembrane region" description="Helical" evidence="8">
    <location>
        <begin position="280"/>
        <end position="299"/>
    </location>
</feature>